<sequence>MSGEFYFTEQMEVLYQALADVEEEEVNQEPLAPTEDTTASYIRISNHNKLPLVVICPTLPTAMALDSDVTVGPTCPHMCWAARLLPVNDQPC</sequence>
<dbReference type="Proteomes" id="UP001605036">
    <property type="component" value="Unassembled WGS sequence"/>
</dbReference>
<dbReference type="AlphaFoldDB" id="A0ABD1XWI6"/>
<comment type="caution">
    <text evidence="1">The sequence shown here is derived from an EMBL/GenBank/DDBJ whole genome shotgun (WGS) entry which is preliminary data.</text>
</comment>
<accession>A0ABD1XWI6</accession>
<proteinExistence type="predicted"/>
<keyword evidence="2" id="KW-1185">Reference proteome</keyword>
<evidence type="ECO:0000313" key="2">
    <source>
        <dbReference type="Proteomes" id="UP001605036"/>
    </source>
</evidence>
<name>A0ABD1XWI6_9MARC</name>
<dbReference type="EMBL" id="JBHFFA010000007">
    <property type="protein sequence ID" value="KAL2612301.1"/>
    <property type="molecule type" value="Genomic_DNA"/>
</dbReference>
<evidence type="ECO:0000313" key="1">
    <source>
        <dbReference type="EMBL" id="KAL2612301.1"/>
    </source>
</evidence>
<reference evidence="1 2" key="1">
    <citation type="submission" date="2024-09" db="EMBL/GenBank/DDBJ databases">
        <title>Chromosome-scale assembly of Riccia fluitans.</title>
        <authorList>
            <person name="Paukszto L."/>
            <person name="Sawicki J."/>
            <person name="Karawczyk K."/>
            <person name="Piernik-Szablinska J."/>
            <person name="Szczecinska M."/>
            <person name="Mazdziarz M."/>
        </authorList>
    </citation>
    <scope>NUCLEOTIDE SEQUENCE [LARGE SCALE GENOMIC DNA]</scope>
    <source>
        <strain evidence="1">Rf_01</strain>
        <tissue evidence="1">Aerial parts of the thallus</tissue>
    </source>
</reference>
<organism evidence="1 2">
    <name type="scientific">Riccia fluitans</name>
    <dbReference type="NCBI Taxonomy" id="41844"/>
    <lineage>
        <taxon>Eukaryota</taxon>
        <taxon>Viridiplantae</taxon>
        <taxon>Streptophyta</taxon>
        <taxon>Embryophyta</taxon>
        <taxon>Marchantiophyta</taxon>
        <taxon>Marchantiopsida</taxon>
        <taxon>Marchantiidae</taxon>
        <taxon>Marchantiales</taxon>
        <taxon>Ricciaceae</taxon>
        <taxon>Riccia</taxon>
    </lineage>
</organism>
<gene>
    <name evidence="1" type="ORF">R1flu_023993</name>
</gene>
<protein>
    <submittedName>
        <fullName evidence="1">Uncharacterized protein</fullName>
    </submittedName>
</protein>